<dbReference type="OrthoDB" id="10055660at2759"/>
<accession>A0A3P7K9H7</accession>
<protein>
    <recommendedName>
        <fullName evidence="3">Helitron helicase-like domain-containing protein</fullName>
    </recommendedName>
</protein>
<sequence>KISTTIVNDSNTTNIGELTILPSSYAGNPRHMHEYAQDDCIGSPIRASRPIHYSVRCLMYSVGWQKSGLPHAHVLIWLYHKITSNEIDNVICAKIPNADVDKDLHEVMRINMIHGTCGTLNPKLLRIIDGKCSKQYPRALISTQLQETRRSAEDGDKITAIHM</sequence>
<dbReference type="EMBL" id="UYRW01013338">
    <property type="protein sequence ID" value="VDN00504.1"/>
    <property type="molecule type" value="Genomic_DNA"/>
</dbReference>
<name>A0A3P7K9H7_ONCOC</name>
<feature type="non-terminal residue" evidence="1">
    <location>
        <position position="1"/>
    </location>
</feature>
<evidence type="ECO:0000313" key="1">
    <source>
        <dbReference type="EMBL" id="VDN00504.1"/>
    </source>
</evidence>
<evidence type="ECO:0000313" key="2">
    <source>
        <dbReference type="Proteomes" id="UP000271087"/>
    </source>
</evidence>
<dbReference type="AlphaFoldDB" id="A0A3P7K9H7"/>
<evidence type="ECO:0008006" key="3">
    <source>
        <dbReference type="Google" id="ProtNLM"/>
    </source>
</evidence>
<organism evidence="1 2">
    <name type="scientific">Onchocerca ochengi</name>
    <name type="common">Filarial nematode worm</name>
    <dbReference type="NCBI Taxonomy" id="42157"/>
    <lineage>
        <taxon>Eukaryota</taxon>
        <taxon>Metazoa</taxon>
        <taxon>Ecdysozoa</taxon>
        <taxon>Nematoda</taxon>
        <taxon>Chromadorea</taxon>
        <taxon>Rhabditida</taxon>
        <taxon>Spirurina</taxon>
        <taxon>Spiruromorpha</taxon>
        <taxon>Filarioidea</taxon>
        <taxon>Onchocercidae</taxon>
        <taxon>Onchocerca</taxon>
    </lineage>
</organism>
<keyword evidence="2" id="KW-1185">Reference proteome</keyword>
<proteinExistence type="predicted"/>
<gene>
    <name evidence="1" type="ORF">NOO_LOCUS13071</name>
</gene>
<reference evidence="1 2" key="1">
    <citation type="submission" date="2018-08" db="EMBL/GenBank/DDBJ databases">
        <authorList>
            <person name="Laetsch R D."/>
            <person name="Stevens L."/>
            <person name="Kumar S."/>
            <person name="Blaxter L. M."/>
        </authorList>
    </citation>
    <scope>NUCLEOTIDE SEQUENCE [LARGE SCALE GENOMIC DNA]</scope>
</reference>
<dbReference type="Proteomes" id="UP000271087">
    <property type="component" value="Unassembled WGS sequence"/>
</dbReference>